<feature type="non-terminal residue" evidence="1">
    <location>
        <position position="1"/>
    </location>
</feature>
<organism evidence="1 2">
    <name type="scientific">Vibrio echinoideorum</name>
    <dbReference type="NCBI Taxonomy" id="2100116"/>
    <lineage>
        <taxon>Bacteria</taxon>
        <taxon>Pseudomonadati</taxon>
        <taxon>Pseudomonadota</taxon>
        <taxon>Gammaproteobacteria</taxon>
        <taxon>Vibrionales</taxon>
        <taxon>Vibrionaceae</taxon>
        <taxon>Vibrio</taxon>
    </lineage>
</organism>
<gene>
    <name evidence="1" type="ORF">V8Z71_23820</name>
</gene>
<dbReference type="EMBL" id="JBANDX010000106">
    <property type="protein sequence ID" value="MEL0611334.1"/>
    <property type="molecule type" value="Genomic_DNA"/>
</dbReference>
<reference evidence="1 2" key="1">
    <citation type="submission" date="2024-02" db="EMBL/GenBank/DDBJ databases">
        <title>Bacteria isolated from the canopy kelp, Nereocystis luetkeana.</title>
        <authorList>
            <person name="Pfister C.A."/>
            <person name="Younker I.T."/>
            <person name="Light S.H."/>
        </authorList>
    </citation>
    <scope>NUCLEOTIDE SEQUENCE [LARGE SCALE GENOMIC DNA]</scope>
    <source>
        <strain evidence="1 2">TI.1.15</strain>
    </source>
</reference>
<protein>
    <submittedName>
        <fullName evidence="1">Pilus assembly protein TadB</fullName>
    </submittedName>
</protein>
<dbReference type="RefSeq" id="WP_424213404.1">
    <property type="nucleotide sequence ID" value="NZ_JBANDX010000106.1"/>
</dbReference>
<evidence type="ECO:0000313" key="2">
    <source>
        <dbReference type="Proteomes" id="UP001377160"/>
    </source>
</evidence>
<dbReference type="Proteomes" id="UP001377160">
    <property type="component" value="Unassembled WGS sequence"/>
</dbReference>
<name>A0ABU9FYP6_9VIBR</name>
<accession>A0ABU9FYP6</accession>
<comment type="caution">
    <text evidence="1">The sequence shown here is derived from an EMBL/GenBank/DDBJ whole genome shotgun (WGS) entry which is preliminary data.</text>
</comment>
<feature type="non-terminal residue" evidence="1">
    <location>
        <position position="77"/>
    </location>
</feature>
<sequence>DIIRRALQSGQPVVQSFNVVGEELPDAIGAEFKNTYNLLNYCYDLRLAIIQMAERVRTVSLLAFSSAVMWHKETGGN</sequence>
<keyword evidence="2" id="KW-1185">Reference proteome</keyword>
<proteinExistence type="predicted"/>
<evidence type="ECO:0000313" key="1">
    <source>
        <dbReference type="EMBL" id="MEL0611334.1"/>
    </source>
</evidence>